<accession>A0AAW2C1A8</accession>
<reference evidence="1 2" key="1">
    <citation type="submission" date="2024-01" db="EMBL/GenBank/DDBJ databases">
        <title>A telomere-to-telomere, gap-free genome of sweet tea (Lithocarpus litseifolius).</title>
        <authorList>
            <person name="Zhou J."/>
        </authorList>
    </citation>
    <scope>NUCLEOTIDE SEQUENCE [LARGE SCALE GENOMIC DNA]</scope>
    <source>
        <strain evidence="1">Zhou-2022a</strain>
        <tissue evidence="1">Leaf</tissue>
    </source>
</reference>
<dbReference type="AlphaFoldDB" id="A0AAW2C1A8"/>
<proteinExistence type="predicted"/>
<organism evidence="1 2">
    <name type="scientific">Lithocarpus litseifolius</name>
    <dbReference type="NCBI Taxonomy" id="425828"/>
    <lineage>
        <taxon>Eukaryota</taxon>
        <taxon>Viridiplantae</taxon>
        <taxon>Streptophyta</taxon>
        <taxon>Embryophyta</taxon>
        <taxon>Tracheophyta</taxon>
        <taxon>Spermatophyta</taxon>
        <taxon>Magnoliopsida</taxon>
        <taxon>eudicotyledons</taxon>
        <taxon>Gunneridae</taxon>
        <taxon>Pentapetalae</taxon>
        <taxon>rosids</taxon>
        <taxon>fabids</taxon>
        <taxon>Fagales</taxon>
        <taxon>Fagaceae</taxon>
        <taxon>Lithocarpus</taxon>
    </lineage>
</organism>
<protein>
    <submittedName>
        <fullName evidence="1">Uncharacterized protein</fullName>
    </submittedName>
</protein>
<evidence type="ECO:0000313" key="2">
    <source>
        <dbReference type="Proteomes" id="UP001459277"/>
    </source>
</evidence>
<evidence type="ECO:0000313" key="1">
    <source>
        <dbReference type="EMBL" id="KAK9990850.1"/>
    </source>
</evidence>
<dbReference type="EMBL" id="JAZDWU010000009">
    <property type="protein sequence ID" value="KAK9990850.1"/>
    <property type="molecule type" value="Genomic_DNA"/>
</dbReference>
<dbReference type="Proteomes" id="UP001459277">
    <property type="component" value="Unassembled WGS sequence"/>
</dbReference>
<comment type="caution">
    <text evidence="1">The sequence shown here is derived from an EMBL/GenBank/DDBJ whole genome shotgun (WGS) entry which is preliminary data.</text>
</comment>
<name>A0AAW2C1A8_9ROSI</name>
<sequence length="73" mass="8383">MAKAQIGVMKKLCDCGCVNAMGRTLQIQKWDFDDSMELCEQVQGRGFGECYNFLWRPIGNDIHFIFQFLASDL</sequence>
<keyword evidence="2" id="KW-1185">Reference proteome</keyword>
<gene>
    <name evidence="1" type="ORF">SO802_025835</name>
</gene>